<evidence type="ECO:0000256" key="8">
    <source>
        <dbReference type="SAM" id="MobiDB-lite"/>
    </source>
</evidence>
<dbReference type="GO" id="GO:0004519">
    <property type="term" value="F:endonuclease activity"/>
    <property type="evidence" value="ECO:0007669"/>
    <property type="project" value="UniProtKB-KW"/>
</dbReference>
<dbReference type="PROSITE" id="PS01306">
    <property type="entry name" value="UPF0054"/>
    <property type="match status" value="1"/>
</dbReference>
<dbReference type="Gene3D" id="3.40.390.30">
    <property type="entry name" value="Metalloproteases ('zincins'), catalytic domain"/>
    <property type="match status" value="1"/>
</dbReference>
<evidence type="ECO:0000313" key="10">
    <source>
        <dbReference type="Proteomes" id="UP001055439"/>
    </source>
</evidence>
<dbReference type="HAMAP" id="MF_00009">
    <property type="entry name" value="Endoribonucl_YbeY"/>
    <property type="match status" value="1"/>
</dbReference>
<dbReference type="SFLD" id="SFLDS00003">
    <property type="entry name" value="Haloacid_Dehalogenase"/>
    <property type="match status" value="1"/>
</dbReference>
<sequence>MARIAAGSPLPLTFIPRVDAAKAAGRSRSESESWSESSDCSSDSDSESDPYKCRPTPALLPSLQLSAALCHSSSSSPNEGTGNGYHCGREGWGVQSLCRYLLGTRSRRNSTGGTKLISSYCLELFRSQAMSLVKQLGVRGVITLNQPYETLVPSSLYQSFPPLWPSPAVAPASHAMARIAARAFPISARSSLPLTFRPRVAAVLRWRLPGDPASSSAPAASFLPPGISGVPIGRSFHVSCGNLRSTVPFGGFFANLRGFRKARRKQAASKKEASKDRQLQLDVKIGIEEEMPKDPEVLNIVEMLKLNVPMAMKIAFDGLKDSEYKTRDTSIDDFGKFDKVELSILLCNDDFIRRLNKDWRGEDQATDVLSISQHIAALNLPVLMLGDIVISVETAARQAEERGHTLLDEIRILLVHGLLHLLGFDHEISDEAETEMEKEEELVLKSLGWKGKGLIKSALDNTENGSLQKEDLDGIEIQDSKGAGSLRFYKPKFSYIFCDMDGTLLNSKSQISVTNAEAIKAAVSRGVNIIIATGKTRPAVISALKMVDLAGKNGVISEFSPGIFLQGLLVYGRQGREICRSNLDQDVCREALLYSLEHEVPLIAFSQDQCFTLFDHPLVDSLHTVYHEPKVAEIMSSVEHLLATAEVQKLLFFDTAEGVSSTLRPYWTEALTGRAKVVQAQPDMLEIVPGGTSKGNGVKMLLYHLGVSEKEIMAIGDGENDIEMLQLASLGIALANGSEKTKAVADVIGACNDEDGVAKAIYEYAF</sequence>
<dbReference type="GO" id="GO:0004222">
    <property type="term" value="F:metalloendopeptidase activity"/>
    <property type="evidence" value="ECO:0007669"/>
    <property type="project" value="InterPro"/>
</dbReference>
<evidence type="ECO:0000256" key="5">
    <source>
        <dbReference type="ARBA" id="ARBA00022759"/>
    </source>
</evidence>
<evidence type="ECO:0000256" key="1">
    <source>
        <dbReference type="ARBA" id="ARBA00001947"/>
    </source>
</evidence>
<keyword evidence="4" id="KW-0479">Metal-binding</keyword>
<dbReference type="Pfam" id="PF08282">
    <property type="entry name" value="Hydrolase_3"/>
    <property type="match status" value="1"/>
</dbReference>
<evidence type="ECO:0000313" key="9">
    <source>
        <dbReference type="EMBL" id="URD75134.1"/>
    </source>
</evidence>
<comment type="cofactor">
    <cofactor evidence="1">
        <name>Zn(2+)</name>
        <dbReference type="ChEBI" id="CHEBI:29105"/>
    </cofactor>
</comment>
<gene>
    <name evidence="9" type="ORF">MUK42_26131</name>
</gene>
<evidence type="ECO:0000256" key="7">
    <source>
        <dbReference type="ARBA" id="ARBA00022833"/>
    </source>
</evidence>
<dbReference type="Gene3D" id="3.30.1240.10">
    <property type="match status" value="1"/>
</dbReference>
<dbReference type="NCBIfam" id="TIGR00043">
    <property type="entry name" value="rRNA maturation RNase YbeY"/>
    <property type="match status" value="1"/>
</dbReference>
<keyword evidence="10" id="KW-1185">Reference proteome</keyword>
<dbReference type="InterPro" id="IPR000150">
    <property type="entry name" value="Cof"/>
</dbReference>
<dbReference type="Proteomes" id="UP001055439">
    <property type="component" value="Chromosome 1"/>
</dbReference>
<dbReference type="NCBIfam" id="TIGR01484">
    <property type="entry name" value="HAD-SF-IIB"/>
    <property type="match status" value="1"/>
</dbReference>
<dbReference type="InterPro" id="IPR023214">
    <property type="entry name" value="HAD_sf"/>
</dbReference>
<keyword evidence="7" id="KW-0862">Zinc</keyword>
<dbReference type="PANTHER" id="PTHR46986:SF1">
    <property type="entry name" value="ENDORIBONUCLEASE YBEY, CHLOROPLASTIC"/>
    <property type="match status" value="1"/>
</dbReference>
<dbReference type="InterPro" id="IPR020549">
    <property type="entry name" value="YbeY_CS"/>
</dbReference>
<organism evidence="9 10">
    <name type="scientific">Musa troglodytarum</name>
    <name type="common">fe'i banana</name>
    <dbReference type="NCBI Taxonomy" id="320322"/>
    <lineage>
        <taxon>Eukaryota</taxon>
        <taxon>Viridiplantae</taxon>
        <taxon>Streptophyta</taxon>
        <taxon>Embryophyta</taxon>
        <taxon>Tracheophyta</taxon>
        <taxon>Spermatophyta</taxon>
        <taxon>Magnoliopsida</taxon>
        <taxon>Liliopsida</taxon>
        <taxon>Zingiberales</taxon>
        <taxon>Musaceae</taxon>
        <taxon>Musa</taxon>
    </lineage>
</organism>
<proteinExistence type="inferred from homology"/>
<dbReference type="Pfam" id="PF02130">
    <property type="entry name" value="YbeY"/>
    <property type="match status" value="1"/>
</dbReference>
<dbReference type="PROSITE" id="PS01229">
    <property type="entry name" value="COF_2"/>
    <property type="match status" value="1"/>
</dbReference>
<reference evidence="9" key="1">
    <citation type="submission" date="2022-05" db="EMBL/GenBank/DDBJ databases">
        <title>The Musa troglodytarum L. genome provides insights into the mechanism of non-climacteric behaviour and enrichment of carotenoids.</title>
        <authorList>
            <person name="Wang J."/>
        </authorList>
    </citation>
    <scope>NUCLEOTIDE SEQUENCE</scope>
    <source>
        <tissue evidence="9">Leaf</tissue>
    </source>
</reference>
<dbReference type="GO" id="GO:0006364">
    <property type="term" value="P:rRNA processing"/>
    <property type="evidence" value="ECO:0007669"/>
    <property type="project" value="InterPro"/>
</dbReference>
<evidence type="ECO:0000256" key="2">
    <source>
        <dbReference type="ARBA" id="ARBA00010875"/>
    </source>
</evidence>
<keyword evidence="5" id="KW-0255">Endonuclease</keyword>
<dbReference type="InterPro" id="IPR036412">
    <property type="entry name" value="HAD-like_sf"/>
</dbReference>
<dbReference type="CDD" id="cd07516">
    <property type="entry name" value="HAD_Pase"/>
    <property type="match status" value="1"/>
</dbReference>
<evidence type="ECO:0000256" key="3">
    <source>
        <dbReference type="ARBA" id="ARBA00022722"/>
    </source>
</evidence>
<accession>A0A9E7JBN6</accession>
<evidence type="ECO:0000256" key="4">
    <source>
        <dbReference type="ARBA" id="ARBA00022723"/>
    </source>
</evidence>
<dbReference type="Gene3D" id="3.40.50.1000">
    <property type="entry name" value="HAD superfamily/HAD-like"/>
    <property type="match status" value="1"/>
</dbReference>
<keyword evidence="3" id="KW-0540">Nuclease</keyword>
<name>A0A9E7JBN6_9LILI</name>
<dbReference type="PANTHER" id="PTHR46986">
    <property type="entry name" value="ENDORIBONUCLEASE YBEY, CHLOROPLASTIC"/>
    <property type="match status" value="1"/>
</dbReference>
<feature type="compositionally biased region" description="Low complexity" evidence="8">
    <location>
        <begin position="32"/>
        <end position="41"/>
    </location>
</feature>
<dbReference type="InterPro" id="IPR002036">
    <property type="entry name" value="YbeY"/>
</dbReference>
<dbReference type="EMBL" id="CP097502">
    <property type="protein sequence ID" value="URD75134.1"/>
    <property type="molecule type" value="Genomic_DNA"/>
</dbReference>
<feature type="region of interest" description="Disordered" evidence="8">
    <location>
        <begin position="21"/>
        <end position="53"/>
    </location>
</feature>
<dbReference type="OrthoDB" id="27226at2759"/>
<keyword evidence="6" id="KW-0378">Hydrolase</keyword>
<dbReference type="SUPFAM" id="SSF55486">
    <property type="entry name" value="Metalloproteases ('zincins'), catalytic domain"/>
    <property type="match status" value="1"/>
</dbReference>
<dbReference type="InterPro" id="IPR023091">
    <property type="entry name" value="MetalPrtase_cat_dom_sf_prd"/>
</dbReference>
<protein>
    <submittedName>
        <fullName evidence="9">Uncharacterized protein family UPF0054</fullName>
    </submittedName>
</protein>
<dbReference type="SFLD" id="SFLDG01140">
    <property type="entry name" value="C2.B:_Phosphomannomutase_and_P"/>
    <property type="match status" value="1"/>
</dbReference>
<dbReference type="GO" id="GO:0046872">
    <property type="term" value="F:metal ion binding"/>
    <property type="evidence" value="ECO:0007669"/>
    <property type="project" value="UniProtKB-KW"/>
</dbReference>
<evidence type="ECO:0000256" key="6">
    <source>
        <dbReference type="ARBA" id="ARBA00022801"/>
    </source>
</evidence>
<dbReference type="SUPFAM" id="SSF56784">
    <property type="entry name" value="HAD-like"/>
    <property type="match status" value="1"/>
</dbReference>
<comment type="similarity">
    <text evidence="2">Belongs to the endoribonuclease YbeY family.</text>
</comment>
<dbReference type="NCBIfam" id="TIGR00099">
    <property type="entry name" value="Cof-subfamily"/>
    <property type="match status" value="1"/>
</dbReference>
<dbReference type="AlphaFoldDB" id="A0A9E7JBN6"/>
<dbReference type="InterPro" id="IPR006379">
    <property type="entry name" value="HAD-SF_hydro_IIB"/>
</dbReference>